<keyword evidence="3" id="KW-1185">Reference proteome</keyword>
<evidence type="ECO:0000313" key="2">
    <source>
        <dbReference type="EMBL" id="MCH6168713.1"/>
    </source>
</evidence>
<sequence length="200" mass="21214">MQASRETSVVEVPAGTGRAVRVAAGDRVRVIDPDGGQVGDVFAFTGAEHHSASHTRAATSRLFPAVGEHFVTQRRRPILTLVEDASPGYHDMLIAACDPERYAALGASEHRSCAENLREALADAGHDYTGPTPQPINVFMRIPVEQDGRLRWLEAATSPGDSITFEAVLDCVVAVSACPQDIVGINAGSLSPLLIEVTSS</sequence>
<name>A0ABS9TJX9_9PSEU</name>
<protein>
    <submittedName>
        <fullName evidence="2">Urea carboxylase-associated family protein</fullName>
    </submittedName>
</protein>
<feature type="domain" description="DUF1989" evidence="1">
    <location>
        <begin position="11"/>
        <end position="172"/>
    </location>
</feature>
<reference evidence="2 3" key="1">
    <citation type="submission" date="2022-03" db="EMBL/GenBank/DDBJ databases">
        <title>Pseudonocardia alaer sp. nov., a novel actinomycete isolated from reed forest soil.</title>
        <authorList>
            <person name="Wang L."/>
        </authorList>
    </citation>
    <scope>NUCLEOTIDE SEQUENCE [LARGE SCALE GENOMIC DNA]</scope>
    <source>
        <strain evidence="2 3">Y-16303</strain>
    </source>
</reference>
<dbReference type="InterPro" id="IPR018959">
    <property type="entry name" value="DUF1989"/>
</dbReference>
<proteinExistence type="predicted"/>
<dbReference type="EMBL" id="JAKXMK010000020">
    <property type="protein sequence ID" value="MCH6168713.1"/>
    <property type="molecule type" value="Genomic_DNA"/>
</dbReference>
<comment type="caution">
    <text evidence="2">The sequence shown here is derived from an EMBL/GenBank/DDBJ whole genome shotgun (WGS) entry which is preliminary data.</text>
</comment>
<evidence type="ECO:0000259" key="1">
    <source>
        <dbReference type="Pfam" id="PF09347"/>
    </source>
</evidence>
<dbReference type="Proteomes" id="UP001299970">
    <property type="component" value="Unassembled WGS sequence"/>
</dbReference>
<accession>A0ABS9TJX9</accession>
<gene>
    <name evidence="2" type="ORF">MMF94_23725</name>
</gene>
<organism evidence="2 3">
    <name type="scientific">Pseudonocardia alaniniphila</name>
    <dbReference type="NCBI Taxonomy" id="75291"/>
    <lineage>
        <taxon>Bacteria</taxon>
        <taxon>Bacillati</taxon>
        <taxon>Actinomycetota</taxon>
        <taxon>Actinomycetes</taxon>
        <taxon>Pseudonocardiales</taxon>
        <taxon>Pseudonocardiaceae</taxon>
        <taxon>Pseudonocardia</taxon>
    </lineage>
</organism>
<dbReference type="Pfam" id="PF09347">
    <property type="entry name" value="DUF1989"/>
    <property type="match status" value="1"/>
</dbReference>
<dbReference type="PANTHER" id="PTHR31527:SF0">
    <property type="entry name" value="RE64534P"/>
    <property type="match status" value="1"/>
</dbReference>
<dbReference type="RefSeq" id="WP_241039351.1">
    <property type="nucleotide sequence ID" value="NZ_BAAAJF010000022.1"/>
</dbReference>
<dbReference type="PANTHER" id="PTHR31527">
    <property type="entry name" value="RE64534P"/>
    <property type="match status" value="1"/>
</dbReference>
<evidence type="ECO:0000313" key="3">
    <source>
        <dbReference type="Proteomes" id="UP001299970"/>
    </source>
</evidence>